<evidence type="ECO:0000256" key="1">
    <source>
        <dbReference type="SAM" id="MobiDB-lite"/>
    </source>
</evidence>
<name>A0AAE0KYT8_9CHLO</name>
<proteinExistence type="predicted"/>
<protein>
    <submittedName>
        <fullName evidence="2">Uncharacterized protein</fullName>
    </submittedName>
</protein>
<keyword evidence="3" id="KW-1185">Reference proteome</keyword>
<dbReference type="AlphaFoldDB" id="A0AAE0KYT8"/>
<evidence type="ECO:0000313" key="3">
    <source>
        <dbReference type="Proteomes" id="UP001190700"/>
    </source>
</evidence>
<sequence length="147" mass="16153">MLLQGSRLGATPPAAGQTIRPKGASGEFEETSGPPSRKKPQVPVTRDSFLTDSEDEEEPLTSDVQDASDAAAGVVESDEFQRYLSLPEVKNVDVQFLKNVEHAQETGRSVPTCRGRKFPNGVFVDPERSQFEWKKVNTVVAVFDIFV</sequence>
<reference evidence="2 3" key="1">
    <citation type="journal article" date="2015" name="Genome Biol. Evol.">
        <title>Comparative Genomics of a Bacterivorous Green Alga Reveals Evolutionary Causalities and Consequences of Phago-Mixotrophic Mode of Nutrition.</title>
        <authorList>
            <person name="Burns J.A."/>
            <person name="Paasch A."/>
            <person name="Narechania A."/>
            <person name="Kim E."/>
        </authorList>
    </citation>
    <scope>NUCLEOTIDE SEQUENCE [LARGE SCALE GENOMIC DNA]</scope>
    <source>
        <strain evidence="2 3">PLY_AMNH</strain>
    </source>
</reference>
<accession>A0AAE0KYT8</accession>
<evidence type="ECO:0000313" key="2">
    <source>
        <dbReference type="EMBL" id="KAK3265667.1"/>
    </source>
</evidence>
<dbReference type="Proteomes" id="UP001190700">
    <property type="component" value="Unassembled WGS sequence"/>
</dbReference>
<gene>
    <name evidence="2" type="ORF">CYMTET_25667</name>
</gene>
<organism evidence="2 3">
    <name type="scientific">Cymbomonas tetramitiformis</name>
    <dbReference type="NCBI Taxonomy" id="36881"/>
    <lineage>
        <taxon>Eukaryota</taxon>
        <taxon>Viridiplantae</taxon>
        <taxon>Chlorophyta</taxon>
        <taxon>Pyramimonadophyceae</taxon>
        <taxon>Pyramimonadales</taxon>
        <taxon>Pyramimonadaceae</taxon>
        <taxon>Cymbomonas</taxon>
    </lineage>
</organism>
<dbReference type="EMBL" id="LGRX02013761">
    <property type="protein sequence ID" value="KAK3265667.1"/>
    <property type="molecule type" value="Genomic_DNA"/>
</dbReference>
<comment type="caution">
    <text evidence="2">The sequence shown here is derived from an EMBL/GenBank/DDBJ whole genome shotgun (WGS) entry which is preliminary data.</text>
</comment>
<feature type="region of interest" description="Disordered" evidence="1">
    <location>
        <begin position="1"/>
        <end position="72"/>
    </location>
</feature>